<gene>
    <name evidence="2" type="ORF">GCM10022289_10670</name>
</gene>
<feature type="region of interest" description="Disordered" evidence="1">
    <location>
        <begin position="1"/>
        <end position="39"/>
    </location>
</feature>
<dbReference type="EMBL" id="BAABBY010000002">
    <property type="protein sequence ID" value="GAA4199783.1"/>
    <property type="molecule type" value="Genomic_DNA"/>
</dbReference>
<proteinExistence type="predicted"/>
<dbReference type="Proteomes" id="UP001501772">
    <property type="component" value="Unassembled WGS sequence"/>
</dbReference>
<evidence type="ECO:0000256" key="1">
    <source>
        <dbReference type="SAM" id="MobiDB-lite"/>
    </source>
</evidence>
<protein>
    <submittedName>
        <fullName evidence="2">Uncharacterized protein</fullName>
    </submittedName>
</protein>
<comment type="caution">
    <text evidence="2">The sequence shown here is derived from an EMBL/GenBank/DDBJ whole genome shotgun (WGS) entry which is preliminary data.</text>
</comment>
<organism evidence="2 3">
    <name type="scientific">Pedobacter jeongneungensis</name>
    <dbReference type="NCBI Taxonomy" id="947309"/>
    <lineage>
        <taxon>Bacteria</taxon>
        <taxon>Pseudomonadati</taxon>
        <taxon>Bacteroidota</taxon>
        <taxon>Sphingobacteriia</taxon>
        <taxon>Sphingobacteriales</taxon>
        <taxon>Sphingobacteriaceae</taxon>
        <taxon>Pedobacter</taxon>
    </lineage>
</organism>
<reference evidence="3" key="1">
    <citation type="journal article" date="2019" name="Int. J. Syst. Evol. Microbiol.">
        <title>The Global Catalogue of Microorganisms (GCM) 10K type strain sequencing project: providing services to taxonomists for standard genome sequencing and annotation.</title>
        <authorList>
            <consortium name="The Broad Institute Genomics Platform"/>
            <consortium name="The Broad Institute Genome Sequencing Center for Infectious Disease"/>
            <person name="Wu L."/>
            <person name="Ma J."/>
        </authorList>
    </citation>
    <scope>NUCLEOTIDE SEQUENCE [LARGE SCALE GENOMIC DNA]</scope>
    <source>
        <strain evidence="3">JCM 17626</strain>
    </source>
</reference>
<keyword evidence="3" id="KW-1185">Reference proteome</keyword>
<accession>A0ABP8B749</accession>
<evidence type="ECO:0000313" key="3">
    <source>
        <dbReference type="Proteomes" id="UP001501772"/>
    </source>
</evidence>
<evidence type="ECO:0000313" key="2">
    <source>
        <dbReference type="EMBL" id="GAA4199783.1"/>
    </source>
</evidence>
<sequence length="105" mass="11344">MKMAGELDMYAKSPDSANPPPIAYTRNCGTPSTAQYPRRISPSLRECDLSGAFDSGRITKTAIRSDIANAKRTKKIMRHPKTADITPPIVGATIGEVPITSVKIE</sequence>
<name>A0ABP8B749_9SPHI</name>